<dbReference type="GO" id="GO:0008793">
    <property type="term" value="F:aromatic-amino-acid transaminase activity"/>
    <property type="evidence" value="ECO:0007669"/>
    <property type="project" value="UniProtKB-UniRule"/>
</dbReference>
<dbReference type="NCBIfam" id="NF002878">
    <property type="entry name" value="PRK03321.1"/>
    <property type="match status" value="1"/>
</dbReference>
<evidence type="ECO:0000256" key="2">
    <source>
        <dbReference type="ARBA" id="ARBA00011738"/>
    </source>
</evidence>
<dbReference type="NCBIfam" id="TIGR01141">
    <property type="entry name" value="hisC"/>
    <property type="match status" value="1"/>
</dbReference>
<gene>
    <name evidence="6" type="primary">pat</name>
    <name evidence="8" type="ORF">JD82_03819</name>
</gene>
<dbReference type="Pfam" id="PF00155">
    <property type="entry name" value="Aminotran_1_2"/>
    <property type="match status" value="1"/>
</dbReference>
<comment type="caution">
    <text evidence="8">The sequence shown here is derived from an EMBL/GenBank/DDBJ whole genome shotgun (WGS) entry which is preliminary data.</text>
</comment>
<dbReference type="PANTHER" id="PTHR43643">
    <property type="entry name" value="HISTIDINOL-PHOSPHATE AMINOTRANSFERASE 2"/>
    <property type="match status" value="1"/>
</dbReference>
<dbReference type="CDD" id="cd00609">
    <property type="entry name" value="AAT_like"/>
    <property type="match status" value="1"/>
</dbReference>
<dbReference type="EC" id="2.6.1.57" evidence="6"/>
<evidence type="ECO:0000256" key="6">
    <source>
        <dbReference type="HAMAP-Rule" id="MF_01513"/>
    </source>
</evidence>
<feature type="modified residue" description="N6-(pyridoxal phosphate)lysine" evidence="6">
    <location>
        <position position="228"/>
    </location>
</feature>
<dbReference type="OrthoDB" id="9809616at2"/>
<reference evidence="8 9" key="1">
    <citation type="submission" date="2019-07" db="EMBL/GenBank/DDBJ databases">
        <title>R&amp;d 2014.</title>
        <authorList>
            <person name="Klenk H.-P."/>
        </authorList>
    </citation>
    <scope>NUCLEOTIDE SEQUENCE [LARGE SCALE GENOMIC DNA]</scope>
    <source>
        <strain evidence="8 9">DSM 43194</strain>
    </source>
</reference>
<dbReference type="RefSeq" id="WP_051757343.1">
    <property type="nucleotide sequence ID" value="NZ_JOIJ01000001.1"/>
</dbReference>
<dbReference type="InterPro" id="IPR015424">
    <property type="entry name" value="PyrdxlP-dep_Trfase"/>
</dbReference>
<dbReference type="SUPFAM" id="SSF53383">
    <property type="entry name" value="PLP-dependent transferases"/>
    <property type="match status" value="1"/>
</dbReference>
<evidence type="ECO:0000313" key="8">
    <source>
        <dbReference type="EMBL" id="TWH21948.1"/>
    </source>
</evidence>
<feature type="domain" description="Aminotransferase class I/classII large" evidence="7">
    <location>
        <begin position="37"/>
        <end position="347"/>
    </location>
</feature>
<dbReference type="GO" id="GO:0000105">
    <property type="term" value="P:L-histidine biosynthetic process"/>
    <property type="evidence" value="ECO:0007669"/>
    <property type="project" value="InterPro"/>
</dbReference>
<dbReference type="Gene3D" id="3.90.1150.10">
    <property type="entry name" value="Aspartate Aminotransferase, domain 1"/>
    <property type="match status" value="1"/>
</dbReference>
<dbReference type="GO" id="GO:0004400">
    <property type="term" value="F:histidinol-phosphate transaminase activity"/>
    <property type="evidence" value="ECO:0007669"/>
    <property type="project" value="InterPro"/>
</dbReference>
<dbReference type="Proteomes" id="UP000317303">
    <property type="component" value="Unassembled WGS sequence"/>
</dbReference>
<dbReference type="InterPro" id="IPR001917">
    <property type="entry name" value="Aminotrans_II_pyridoxalP_BS"/>
</dbReference>
<evidence type="ECO:0000313" key="9">
    <source>
        <dbReference type="Proteomes" id="UP000317303"/>
    </source>
</evidence>
<keyword evidence="3 6" id="KW-0032">Aminotransferase</keyword>
<evidence type="ECO:0000256" key="4">
    <source>
        <dbReference type="ARBA" id="ARBA00022679"/>
    </source>
</evidence>
<dbReference type="AlphaFoldDB" id="A0A660CED8"/>
<keyword evidence="5 6" id="KW-0663">Pyridoxal phosphate</keyword>
<dbReference type="PROSITE" id="PS00599">
    <property type="entry name" value="AA_TRANSFER_CLASS_2"/>
    <property type="match status" value="1"/>
</dbReference>
<comment type="function">
    <text evidence="6">Aminotransferase that catalyzes the conversion of aromatic amino acids and 2-oxoglutarate into corresponding aromatic oxo acids and L-glutamate.</text>
</comment>
<comment type="subunit">
    <text evidence="2 6">Homodimer.</text>
</comment>
<dbReference type="GO" id="GO:0030170">
    <property type="term" value="F:pyridoxal phosphate binding"/>
    <property type="evidence" value="ECO:0007669"/>
    <property type="project" value="UniProtKB-UniRule"/>
</dbReference>
<sequence>MSSTPQSPANQQAELHTRADLASLPAYVAGRTVPGAVKLASNETPHGPLPSVAQAIADAAAEVNRYPDMVSTALTERLSAELDVPTERITVGCGSVALCQQLVQAMCAPGEEVVYAWRSFEAYPIATQIANAAAVPVPLDETHAHDLDAMLAAITPATRLVFVCNPNNPTGTVVRREALTRFLDAVPPNVLVVLDEAYREFVADPDVPDGIELGRRYPNVLVLRTFSKAYGLAGLRVGYGVGPADVITALRKVYVPFSTNALAQRAAIASLDASDELLERCSAIVAERTRVADGLRDAGFEVPETQANFVWLPLGERTLEFTEHALEHKVVVRGFAGDGVRVTISAPEENDLFLAAARAFR</sequence>
<protein>
    <recommendedName>
        <fullName evidence="6">Aromatic amino acid aminotransferase</fullName>
        <shortName evidence="6">ArAT</shortName>
        <ecNumber evidence="6">2.6.1.57</ecNumber>
    </recommendedName>
</protein>
<name>A0A660CED8_9PSEU</name>
<comment type="cofactor">
    <cofactor evidence="1 6">
        <name>pyridoxal 5'-phosphate</name>
        <dbReference type="ChEBI" id="CHEBI:597326"/>
    </cofactor>
</comment>
<evidence type="ECO:0000256" key="1">
    <source>
        <dbReference type="ARBA" id="ARBA00001933"/>
    </source>
</evidence>
<dbReference type="EMBL" id="VLJV01000001">
    <property type="protein sequence ID" value="TWH21948.1"/>
    <property type="molecule type" value="Genomic_DNA"/>
</dbReference>
<dbReference type="PANTHER" id="PTHR43643:SF3">
    <property type="entry name" value="HISTIDINOL-PHOSPHATE AMINOTRANSFERASE"/>
    <property type="match status" value="1"/>
</dbReference>
<evidence type="ECO:0000256" key="3">
    <source>
        <dbReference type="ARBA" id="ARBA00022576"/>
    </source>
</evidence>
<dbReference type="InterPro" id="IPR004839">
    <property type="entry name" value="Aminotransferase_I/II_large"/>
</dbReference>
<evidence type="ECO:0000256" key="5">
    <source>
        <dbReference type="ARBA" id="ARBA00022898"/>
    </source>
</evidence>
<dbReference type="InterPro" id="IPR005861">
    <property type="entry name" value="HisP_aminotrans"/>
</dbReference>
<dbReference type="InterPro" id="IPR024892">
    <property type="entry name" value="ArAT"/>
</dbReference>
<comment type="similarity">
    <text evidence="6">Belongs to the class-II pyridoxal-phosphate-dependent aminotransferase family.</text>
</comment>
<dbReference type="Gene3D" id="3.40.640.10">
    <property type="entry name" value="Type I PLP-dependent aspartate aminotransferase-like (Major domain)"/>
    <property type="match status" value="1"/>
</dbReference>
<accession>A0A660CED8</accession>
<keyword evidence="9" id="KW-1185">Reference proteome</keyword>
<organism evidence="8 9">
    <name type="scientific">Prauserella rugosa</name>
    <dbReference type="NCBI Taxonomy" id="43354"/>
    <lineage>
        <taxon>Bacteria</taxon>
        <taxon>Bacillati</taxon>
        <taxon>Actinomycetota</taxon>
        <taxon>Actinomycetes</taxon>
        <taxon>Pseudonocardiales</taxon>
        <taxon>Pseudonocardiaceae</taxon>
        <taxon>Prauserella</taxon>
    </lineage>
</organism>
<proteinExistence type="inferred from homology"/>
<dbReference type="HAMAP" id="MF_01023">
    <property type="entry name" value="HisC_aminotrans_2"/>
    <property type="match status" value="1"/>
</dbReference>
<evidence type="ECO:0000259" key="7">
    <source>
        <dbReference type="Pfam" id="PF00155"/>
    </source>
</evidence>
<dbReference type="InterPro" id="IPR050106">
    <property type="entry name" value="HistidinolP_aminotransfase"/>
</dbReference>
<comment type="catalytic activity">
    <reaction evidence="6">
        <text>an aromatic L-alpha-amino acid + 2-oxoglutarate = an aromatic oxo-acid + L-glutamate</text>
        <dbReference type="Rhea" id="RHEA:17533"/>
        <dbReference type="ChEBI" id="CHEBI:16810"/>
        <dbReference type="ChEBI" id="CHEBI:29985"/>
        <dbReference type="ChEBI" id="CHEBI:73309"/>
        <dbReference type="ChEBI" id="CHEBI:84824"/>
        <dbReference type="EC" id="2.6.1.57"/>
    </reaction>
</comment>
<keyword evidence="4 6" id="KW-0808">Transferase</keyword>
<dbReference type="HAMAP" id="MF_01513">
    <property type="entry name" value="Phe_aminotrans_2"/>
    <property type="match status" value="1"/>
</dbReference>
<dbReference type="InterPro" id="IPR015421">
    <property type="entry name" value="PyrdxlP-dep_Trfase_major"/>
</dbReference>
<dbReference type="InterPro" id="IPR015422">
    <property type="entry name" value="PyrdxlP-dep_Trfase_small"/>
</dbReference>